<accession>A0AAP4BSV6</accession>
<evidence type="ECO:0000313" key="2">
    <source>
        <dbReference type="Proteomes" id="UP001224412"/>
    </source>
</evidence>
<protein>
    <submittedName>
        <fullName evidence="1">Uncharacterized protein</fullName>
    </submittedName>
</protein>
<dbReference type="RefSeq" id="WP_284589208.1">
    <property type="nucleotide sequence ID" value="NZ_JASNUC010000014.1"/>
</dbReference>
<proteinExistence type="predicted"/>
<sequence>MNELKKQTYRKRIAVAEIFRSALRQNDERNRFLTEIGASDMPVIIPALGKTLAVNIQHAAQRYFEAGEQKVVIPVWNDSKQNDTFELRVLILSEQDAPGFWSLNKHEFQEHATMAQIVEAATPDKQWQFATLNTEKRQEFQNLIGSA</sequence>
<organism evidence="1 2">
    <name type="scientific">Corynebacterium pseudodiphtheriticum</name>
    <dbReference type="NCBI Taxonomy" id="37637"/>
    <lineage>
        <taxon>Bacteria</taxon>
        <taxon>Bacillati</taxon>
        <taxon>Actinomycetota</taxon>
        <taxon>Actinomycetes</taxon>
        <taxon>Mycobacteriales</taxon>
        <taxon>Corynebacteriaceae</taxon>
        <taxon>Corynebacterium</taxon>
    </lineage>
</organism>
<gene>
    <name evidence="1" type="ORF">QPX42_09155</name>
</gene>
<dbReference type="Proteomes" id="UP001224412">
    <property type="component" value="Unassembled WGS sequence"/>
</dbReference>
<dbReference type="EMBL" id="JASNVH010000015">
    <property type="protein sequence ID" value="MDK4307703.1"/>
    <property type="molecule type" value="Genomic_DNA"/>
</dbReference>
<reference evidence="1" key="1">
    <citation type="submission" date="2023-05" db="EMBL/GenBank/DDBJ databases">
        <title>Metabolic capabilities are highly conserved among human nasal-associated Corynebacterium species in pangenomic analyses.</title>
        <authorList>
            <person name="Tran T.H."/>
            <person name="Roberts A.Q."/>
            <person name="Escapa I.F."/>
            <person name="Gao W."/>
            <person name="Conlan S."/>
            <person name="Kong H."/>
            <person name="Segre J.A."/>
            <person name="Kelly M.S."/>
            <person name="Lemon K.P."/>
        </authorList>
    </citation>
    <scope>NUCLEOTIDE SEQUENCE</scope>
    <source>
        <strain evidence="1">KPL2773</strain>
    </source>
</reference>
<name>A0AAP4BSV6_9CORY</name>
<comment type="caution">
    <text evidence="1">The sequence shown here is derived from an EMBL/GenBank/DDBJ whole genome shotgun (WGS) entry which is preliminary data.</text>
</comment>
<dbReference type="AlphaFoldDB" id="A0AAP4BSV6"/>
<evidence type="ECO:0000313" key="1">
    <source>
        <dbReference type="EMBL" id="MDK4307703.1"/>
    </source>
</evidence>